<feature type="region of interest" description="Disordered" evidence="1">
    <location>
        <begin position="1"/>
        <end position="37"/>
    </location>
</feature>
<evidence type="ECO:0000256" key="2">
    <source>
        <dbReference type="SAM" id="Phobius"/>
    </source>
</evidence>
<dbReference type="Proteomes" id="UP001567571">
    <property type="component" value="Unassembled WGS sequence"/>
</dbReference>
<evidence type="ECO:0000313" key="5">
    <source>
        <dbReference type="Proteomes" id="UP001501425"/>
    </source>
</evidence>
<dbReference type="AlphaFoldDB" id="A0AAV3SUP4"/>
<organism evidence="3 5">
    <name type="scientific">Halorubrum ejinorense</name>
    <dbReference type="NCBI Taxonomy" id="425309"/>
    <lineage>
        <taxon>Archaea</taxon>
        <taxon>Methanobacteriati</taxon>
        <taxon>Methanobacteriota</taxon>
        <taxon>Stenosarchaea group</taxon>
        <taxon>Halobacteria</taxon>
        <taxon>Halobacteriales</taxon>
        <taxon>Haloferacaceae</taxon>
        <taxon>Halorubrum</taxon>
    </lineage>
</organism>
<evidence type="ECO:0000256" key="1">
    <source>
        <dbReference type="SAM" id="MobiDB-lite"/>
    </source>
</evidence>
<dbReference type="EMBL" id="JBEDNW010000003">
    <property type="protein sequence ID" value="MEZ3167180.1"/>
    <property type="molecule type" value="Genomic_DNA"/>
</dbReference>
<gene>
    <name evidence="4" type="ORF">ABNG02_07560</name>
    <name evidence="3" type="ORF">GCM10008994_25210</name>
</gene>
<reference evidence="4 6" key="3">
    <citation type="submission" date="2024-06" db="EMBL/GenBank/DDBJ databases">
        <title>Halorubrum miltondacostae sp. nov., a potential PHA producer isolated from an inland solar saltern in Rio Maior, Portugal.</title>
        <authorList>
            <person name="Albuquerque L."/>
            <person name="Viver T."/>
            <person name="Barroso C."/>
            <person name="Claudino R."/>
            <person name="Galvan M."/>
            <person name="Simoes G."/>
            <person name="Lobo Da Cunha A."/>
            <person name="Egas C."/>
        </authorList>
    </citation>
    <scope>NUCLEOTIDE SEQUENCE [LARGE SCALE GENOMIC DNA]</scope>
    <source>
        <strain evidence="4 6">DSM 18646</strain>
    </source>
</reference>
<keyword evidence="2" id="KW-0812">Transmembrane</keyword>
<proteinExistence type="predicted"/>
<reference evidence="3" key="1">
    <citation type="journal article" date="2014" name="Int. J. Syst. Evol. Microbiol.">
        <title>Complete genome sequence of Corynebacterium casei LMG S-19264T (=DSM 44701T), isolated from a smear-ripened cheese.</title>
        <authorList>
            <consortium name="US DOE Joint Genome Institute (JGI-PGF)"/>
            <person name="Walter F."/>
            <person name="Albersmeier A."/>
            <person name="Kalinowski J."/>
            <person name="Ruckert C."/>
        </authorList>
    </citation>
    <scope>NUCLEOTIDE SEQUENCE</scope>
    <source>
        <strain evidence="3">JCM 14265</strain>
    </source>
</reference>
<protein>
    <recommendedName>
        <fullName evidence="7">AI-2E family transporter</fullName>
    </recommendedName>
</protein>
<feature type="transmembrane region" description="Helical" evidence="2">
    <location>
        <begin position="54"/>
        <end position="74"/>
    </location>
</feature>
<reference evidence="3" key="2">
    <citation type="submission" date="2023-12" db="EMBL/GenBank/DDBJ databases">
        <authorList>
            <person name="Sun Q."/>
            <person name="Inoue M."/>
        </authorList>
    </citation>
    <scope>NUCLEOTIDE SEQUENCE</scope>
    <source>
        <strain evidence="3">JCM 14265</strain>
    </source>
</reference>
<evidence type="ECO:0000313" key="6">
    <source>
        <dbReference type="Proteomes" id="UP001567571"/>
    </source>
</evidence>
<name>A0AAV3SUP4_9EURY</name>
<keyword evidence="6" id="KW-1185">Reference proteome</keyword>
<comment type="caution">
    <text evidence="3">The sequence shown here is derived from an EMBL/GenBank/DDBJ whole genome shotgun (WGS) entry which is preliminary data.</text>
</comment>
<keyword evidence="2" id="KW-0472">Membrane</keyword>
<dbReference type="Proteomes" id="UP001501425">
    <property type="component" value="Unassembled WGS sequence"/>
</dbReference>
<evidence type="ECO:0000313" key="4">
    <source>
        <dbReference type="EMBL" id="MEZ3167180.1"/>
    </source>
</evidence>
<dbReference type="EMBL" id="BAAADQ010000013">
    <property type="protein sequence ID" value="GAA0549189.1"/>
    <property type="molecule type" value="Genomic_DNA"/>
</dbReference>
<accession>A0AAV3SUP4</accession>
<evidence type="ECO:0000313" key="3">
    <source>
        <dbReference type="EMBL" id="GAA0549189.1"/>
    </source>
</evidence>
<keyword evidence="2" id="KW-1133">Transmembrane helix</keyword>
<sequence>MPRPGHDLDADAQPDPASDGDADTGAPEPGRGDRPALLAATPDANAVFARLRTIAVLVGALTLFVLLVTAELLVRL</sequence>
<dbReference type="RefSeq" id="WP_343779639.1">
    <property type="nucleotide sequence ID" value="NZ_BAAADQ010000013.1"/>
</dbReference>
<evidence type="ECO:0008006" key="7">
    <source>
        <dbReference type="Google" id="ProtNLM"/>
    </source>
</evidence>